<feature type="transmembrane region" description="Helical" evidence="6">
    <location>
        <begin position="20"/>
        <end position="46"/>
    </location>
</feature>
<dbReference type="InterPro" id="IPR001851">
    <property type="entry name" value="ABC_transp_permease"/>
</dbReference>
<sequence length="373" mass="39615">MNNWPWRLERRAEPSIAMKFASPLIAAVAMLVTGFILFSALGLSPLSAFRTFFIEPVASTYGFGELLLKSTPLMLCALGLSIGFRANVWNIGAEGQLIVGALAGGAIALFVDGLGGFAIPLMLLAGILGGMAWAAIAAFLRTRFHTSEILVTLMLVYIAQLLLSYFVHGPWRDPAGFNFPQSQSFDENELLPLLAETVRVNIAFLIALALAGVAWFFVSRTFAGYRMRVAGLAPAAAAYAGYGEKRNIWLALLIGGGMAGLAGVSEVAGPIGLLSPDISPGYGFAAIIVAFVGRLHPIGVVLASLLMSLLYLGGEAAQIDLQLPASVTGLFQGVLLFYLLAADLLITYRIRRARPDVVAAEAIKVDNPVNVQT</sequence>
<protein>
    <submittedName>
        <fullName evidence="7">Simple sugar transport system permease protein</fullName>
    </submittedName>
</protein>
<feature type="transmembrane region" description="Helical" evidence="6">
    <location>
        <begin position="198"/>
        <end position="218"/>
    </location>
</feature>
<dbReference type="PANTHER" id="PTHR47089">
    <property type="entry name" value="ABC TRANSPORTER, PERMEASE PROTEIN"/>
    <property type="match status" value="1"/>
</dbReference>
<dbReference type="GO" id="GO:0022857">
    <property type="term" value="F:transmembrane transporter activity"/>
    <property type="evidence" value="ECO:0007669"/>
    <property type="project" value="InterPro"/>
</dbReference>
<feature type="transmembrane region" description="Helical" evidence="6">
    <location>
        <begin position="66"/>
        <end position="84"/>
    </location>
</feature>
<keyword evidence="2" id="KW-1003">Cell membrane</keyword>
<name>A0A841HTI9_9GAMM</name>
<dbReference type="AlphaFoldDB" id="A0A841HTI9"/>
<feature type="transmembrane region" description="Helical" evidence="6">
    <location>
        <begin position="149"/>
        <end position="167"/>
    </location>
</feature>
<evidence type="ECO:0000256" key="6">
    <source>
        <dbReference type="SAM" id="Phobius"/>
    </source>
</evidence>
<dbReference type="RefSeq" id="WP_221304380.1">
    <property type="nucleotide sequence ID" value="NZ_JACHHZ010000005.1"/>
</dbReference>
<dbReference type="EMBL" id="JACHHZ010000005">
    <property type="protein sequence ID" value="MBB6095530.1"/>
    <property type="molecule type" value="Genomic_DNA"/>
</dbReference>
<keyword evidence="4 6" id="KW-1133">Transmembrane helix</keyword>
<evidence type="ECO:0000256" key="5">
    <source>
        <dbReference type="ARBA" id="ARBA00023136"/>
    </source>
</evidence>
<keyword evidence="3 6" id="KW-0812">Transmembrane</keyword>
<evidence type="ECO:0000256" key="3">
    <source>
        <dbReference type="ARBA" id="ARBA00022692"/>
    </source>
</evidence>
<dbReference type="PANTHER" id="PTHR47089:SF1">
    <property type="entry name" value="GUANOSINE ABC TRANSPORTER PERMEASE PROTEIN NUPP"/>
    <property type="match status" value="1"/>
</dbReference>
<dbReference type="Proteomes" id="UP000588068">
    <property type="component" value="Unassembled WGS sequence"/>
</dbReference>
<evidence type="ECO:0000256" key="2">
    <source>
        <dbReference type="ARBA" id="ARBA00022475"/>
    </source>
</evidence>
<dbReference type="Pfam" id="PF02653">
    <property type="entry name" value="BPD_transp_2"/>
    <property type="match status" value="1"/>
</dbReference>
<proteinExistence type="predicted"/>
<evidence type="ECO:0000256" key="4">
    <source>
        <dbReference type="ARBA" id="ARBA00022989"/>
    </source>
</evidence>
<accession>A0A841HTI9</accession>
<feature type="transmembrane region" description="Helical" evidence="6">
    <location>
        <begin position="248"/>
        <end position="269"/>
    </location>
</feature>
<keyword evidence="5 6" id="KW-0472">Membrane</keyword>
<comment type="caution">
    <text evidence="7">The sequence shown here is derived from an EMBL/GenBank/DDBJ whole genome shotgun (WGS) entry which is preliminary data.</text>
</comment>
<organism evidence="7 8">
    <name type="scientific">Povalibacter uvarum</name>
    <dbReference type="NCBI Taxonomy" id="732238"/>
    <lineage>
        <taxon>Bacteria</taxon>
        <taxon>Pseudomonadati</taxon>
        <taxon>Pseudomonadota</taxon>
        <taxon>Gammaproteobacteria</taxon>
        <taxon>Steroidobacterales</taxon>
        <taxon>Steroidobacteraceae</taxon>
        <taxon>Povalibacter</taxon>
    </lineage>
</organism>
<evidence type="ECO:0000313" key="7">
    <source>
        <dbReference type="EMBL" id="MBB6095530.1"/>
    </source>
</evidence>
<feature type="transmembrane region" description="Helical" evidence="6">
    <location>
        <begin position="91"/>
        <end position="111"/>
    </location>
</feature>
<dbReference type="CDD" id="cd06580">
    <property type="entry name" value="TM_PBP1_transp_TpRbsC_like"/>
    <property type="match status" value="1"/>
</dbReference>
<keyword evidence="7" id="KW-0762">Sugar transport</keyword>
<feature type="transmembrane region" description="Helical" evidence="6">
    <location>
        <begin position="117"/>
        <end position="140"/>
    </location>
</feature>
<feature type="transmembrane region" description="Helical" evidence="6">
    <location>
        <begin position="281"/>
        <end position="311"/>
    </location>
</feature>
<reference evidence="7 8" key="1">
    <citation type="submission" date="2020-08" db="EMBL/GenBank/DDBJ databases">
        <title>Genomic Encyclopedia of Type Strains, Phase IV (KMG-IV): sequencing the most valuable type-strain genomes for metagenomic binning, comparative biology and taxonomic classification.</title>
        <authorList>
            <person name="Goeker M."/>
        </authorList>
    </citation>
    <scope>NUCLEOTIDE SEQUENCE [LARGE SCALE GENOMIC DNA]</scope>
    <source>
        <strain evidence="7 8">DSM 26723</strain>
    </source>
</reference>
<keyword evidence="8" id="KW-1185">Reference proteome</keyword>
<comment type="subcellular location">
    <subcellularLocation>
        <location evidence="1">Cell inner membrane</location>
        <topology evidence="1">Multi-pass membrane protein</topology>
    </subcellularLocation>
</comment>
<keyword evidence="7" id="KW-0813">Transport</keyword>
<evidence type="ECO:0000256" key="1">
    <source>
        <dbReference type="ARBA" id="ARBA00004429"/>
    </source>
</evidence>
<gene>
    <name evidence="7" type="ORF">HNQ60_004420</name>
</gene>
<dbReference type="GO" id="GO:0005886">
    <property type="term" value="C:plasma membrane"/>
    <property type="evidence" value="ECO:0007669"/>
    <property type="project" value="UniProtKB-SubCell"/>
</dbReference>
<evidence type="ECO:0000313" key="8">
    <source>
        <dbReference type="Proteomes" id="UP000588068"/>
    </source>
</evidence>
<feature type="transmembrane region" description="Helical" evidence="6">
    <location>
        <begin position="323"/>
        <end position="346"/>
    </location>
</feature>